<name>A0AA36GY66_CYLNA</name>
<gene>
    <name evidence="1" type="ORF">CYNAS_LOCUS12295</name>
</gene>
<sequence length="75" mass="8347">MPRIGGAAFKASGPFVQAYARWMKDQWSAKLCQTKRNKSSTSVSSKSLEKVEHIQIIQAADSCNFKNASKYFLSS</sequence>
<keyword evidence="2" id="KW-1185">Reference proteome</keyword>
<proteinExistence type="predicted"/>
<organism evidence="1 2">
    <name type="scientific">Cylicocyclus nassatus</name>
    <name type="common">Nematode worm</name>
    <dbReference type="NCBI Taxonomy" id="53992"/>
    <lineage>
        <taxon>Eukaryota</taxon>
        <taxon>Metazoa</taxon>
        <taxon>Ecdysozoa</taxon>
        <taxon>Nematoda</taxon>
        <taxon>Chromadorea</taxon>
        <taxon>Rhabditida</taxon>
        <taxon>Rhabditina</taxon>
        <taxon>Rhabditomorpha</taxon>
        <taxon>Strongyloidea</taxon>
        <taxon>Strongylidae</taxon>
        <taxon>Cylicocyclus</taxon>
    </lineage>
</organism>
<dbReference type="AlphaFoldDB" id="A0AA36GY66"/>
<evidence type="ECO:0000313" key="1">
    <source>
        <dbReference type="EMBL" id="CAJ0600312.1"/>
    </source>
</evidence>
<dbReference type="EMBL" id="CATQJL010000223">
    <property type="protein sequence ID" value="CAJ0600312.1"/>
    <property type="molecule type" value="Genomic_DNA"/>
</dbReference>
<protein>
    <submittedName>
        <fullName evidence="1">Uncharacterized protein</fullName>
    </submittedName>
</protein>
<comment type="caution">
    <text evidence="1">The sequence shown here is derived from an EMBL/GenBank/DDBJ whole genome shotgun (WGS) entry which is preliminary data.</text>
</comment>
<evidence type="ECO:0000313" key="2">
    <source>
        <dbReference type="Proteomes" id="UP001176961"/>
    </source>
</evidence>
<dbReference type="Proteomes" id="UP001176961">
    <property type="component" value="Unassembled WGS sequence"/>
</dbReference>
<accession>A0AA36GY66</accession>
<reference evidence="1" key="1">
    <citation type="submission" date="2023-07" db="EMBL/GenBank/DDBJ databases">
        <authorList>
            <consortium name="CYATHOMIX"/>
        </authorList>
    </citation>
    <scope>NUCLEOTIDE SEQUENCE</scope>
    <source>
        <strain evidence="1">N/A</strain>
    </source>
</reference>